<dbReference type="GO" id="GO:0009425">
    <property type="term" value="C:bacterial-type flagellum basal body"/>
    <property type="evidence" value="ECO:0007669"/>
    <property type="project" value="UniProtKB-SubCell"/>
</dbReference>
<dbReference type="RefSeq" id="WP_107889795.1">
    <property type="nucleotide sequence ID" value="NZ_CP028519.1"/>
</dbReference>
<evidence type="ECO:0000256" key="2">
    <source>
        <dbReference type="ARBA" id="ARBA00009677"/>
    </source>
</evidence>
<dbReference type="GO" id="GO:0071978">
    <property type="term" value="P:bacterial-type flagellum-dependent swarming motility"/>
    <property type="evidence" value="ECO:0007669"/>
    <property type="project" value="TreeGrafter"/>
</dbReference>
<dbReference type="PANTHER" id="PTHR30435:SF19">
    <property type="entry name" value="FLAGELLAR BASAL-BODY ROD PROTEIN FLGG"/>
    <property type="match status" value="1"/>
</dbReference>
<dbReference type="KEGG" id="maer:DAI18_14780"/>
<dbReference type="Proteomes" id="UP000244173">
    <property type="component" value="Chromosome"/>
</dbReference>
<evidence type="ECO:0000256" key="3">
    <source>
        <dbReference type="ARBA" id="ARBA00023143"/>
    </source>
</evidence>
<dbReference type="PANTHER" id="PTHR30435">
    <property type="entry name" value="FLAGELLAR PROTEIN"/>
    <property type="match status" value="1"/>
</dbReference>
<name>A0A2S0PCQ0_9NEIS</name>
<keyword evidence="6" id="KW-1185">Reference proteome</keyword>
<evidence type="ECO:0000313" key="5">
    <source>
        <dbReference type="EMBL" id="AVY95168.1"/>
    </source>
</evidence>
<comment type="subcellular location">
    <subcellularLocation>
        <location evidence="1">Bacterial flagellum basal body</location>
    </subcellularLocation>
</comment>
<dbReference type="SUPFAM" id="SSF117143">
    <property type="entry name" value="Flagellar hook protein flgE"/>
    <property type="match status" value="1"/>
</dbReference>
<dbReference type="EMBL" id="CP028519">
    <property type="protein sequence ID" value="AVY95168.1"/>
    <property type="molecule type" value="Genomic_DNA"/>
</dbReference>
<comment type="similarity">
    <text evidence="2">Belongs to the flagella basal body rod proteins family.</text>
</comment>
<gene>
    <name evidence="5" type="ORF">DAI18_14780</name>
</gene>
<proteinExistence type="inferred from homology"/>
<organism evidence="5 6">
    <name type="scientific">Microvirgula aerodenitrificans</name>
    <dbReference type="NCBI Taxonomy" id="57480"/>
    <lineage>
        <taxon>Bacteria</taxon>
        <taxon>Pseudomonadati</taxon>
        <taxon>Pseudomonadota</taxon>
        <taxon>Betaproteobacteria</taxon>
        <taxon>Neisseriales</taxon>
        <taxon>Aquaspirillaceae</taxon>
        <taxon>Microvirgula</taxon>
    </lineage>
</organism>
<reference evidence="5 6" key="1">
    <citation type="submission" date="2018-04" db="EMBL/GenBank/DDBJ databases">
        <title>Denitrifier Microvirgula.</title>
        <authorList>
            <person name="Anderson E."/>
            <person name="Jang J."/>
            <person name="Ishii S."/>
        </authorList>
    </citation>
    <scope>NUCLEOTIDE SEQUENCE [LARGE SCALE GENOMIC DNA]</scope>
    <source>
        <strain evidence="5 6">BE2.4</strain>
    </source>
</reference>
<sequence>MEIDMDELGSVLLAAMRADMDRVGAIAHNVANVSTAGFKRVFSMAGGPGEPFLQPDRRQGALSRTGSPLDVAMEGRGFLAVEGQPLLSRGGMLRRDDQGRLVFAGSGLPVAGEEGALLLQAGAFRIDASGALFQGERRVGRLRKVQPAPDTRLEAVGNGLYRFHGGVDEVGHEGQGRFRQGFLEMSNVNASTEMVALVATTRHFESLQKVLHGLDALHDRTLRTLGEF</sequence>
<dbReference type="STRING" id="1122240.GCA_000620105_01978"/>
<dbReference type="InterPro" id="IPR010930">
    <property type="entry name" value="Flg_bb/hook_C_dom"/>
</dbReference>
<evidence type="ECO:0000313" key="6">
    <source>
        <dbReference type="Proteomes" id="UP000244173"/>
    </source>
</evidence>
<dbReference type="Pfam" id="PF06429">
    <property type="entry name" value="Flg_bbr_C"/>
    <property type="match status" value="1"/>
</dbReference>
<accession>A0A2S0PCQ0</accession>
<dbReference type="AlphaFoldDB" id="A0A2S0PCQ0"/>
<evidence type="ECO:0000259" key="4">
    <source>
        <dbReference type="Pfam" id="PF06429"/>
    </source>
</evidence>
<keyword evidence="3" id="KW-0975">Bacterial flagellum</keyword>
<dbReference type="InterPro" id="IPR037925">
    <property type="entry name" value="FlgE/F/G-like"/>
</dbReference>
<dbReference type="OrthoDB" id="9804559at2"/>
<evidence type="ECO:0000256" key="1">
    <source>
        <dbReference type="ARBA" id="ARBA00004117"/>
    </source>
</evidence>
<protein>
    <recommendedName>
        <fullName evidence="4">Flagellar basal-body/hook protein C-terminal domain-containing protein</fullName>
    </recommendedName>
</protein>
<feature type="domain" description="Flagellar basal-body/hook protein C-terminal" evidence="4">
    <location>
        <begin position="179"/>
        <end position="223"/>
    </location>
</feature>